<dbReference type="InterPro" id="IPR048254">
    <property type="entry name" value="CDP_ALCOHOL_P_TRANSF_CS"/>
</dbReference>
<keyword evidence="3" id="KW-0812">Transmembrane</keyword>
<dbReference type="Gene3D" id="1.20.120.1760">
    <property type="match status" value="1"/>
</dbReference>
<comment type="caution">
    <text evidence="4">The sequence shown here is derived from an EMBL/GenBank/DDBJ whole genome shotgun (WGS) entry which is preliminary data.</text>
</comment>
<dbReference type="EMBL" id="BMOD01000019">
    <property type="protein sequence ID" value="GGJ48589.1"/>
    <property type="molecule type" value="Genomic_DNA"/>
</dbReference>
<organism evidence="4 5">
    <name type="scientific">Deinococcus roseus</name>
    <dbReference type="NCBI Taxonomy" id="392414"/>
    <lineage>
        <taxon>Bacteria</taxon>
        <taxon>Thermotogati</taxon>
        <taxon>Deinococcota</taxon>
        <taxon>Deinococci</taxon>
        <taxon>Deinococcales</taxon>
        <taxon>Deinococcaceae</taxon>
        <taxon>Deinococcus</taxon>
    </lineage>
</organism>
<evidence type="ECO:0000313" key="4">
    <source>
        <dbReference type="EMBL" id="GGJ48589.1"/>
    </source>
</evidence>
<evidence type="ECO:0000256" key="2">
    <source>
        <dbReference type="RuleBase" id="RU003750"/>
    </source>
</evidence>
<keyword evidence="3" id="KW-1133">Transmembrane helix</keyword>
<dbReference type="InterPro" id="IPR043130">
    <property type="entry name" value="CDP-OH_PTrfase_TM_dom"/>
</dbReference>
<evidence type="ECO:0000256" key="3">
    <source>
        <dbReference type="SAM" id="Phobius"/>
    </source>
</evidence>
<evidence type="ECO:0000313" key="5">
    <source>
        <dbReference type="Proteomes" id="UP000632222"/>
    </source>
</evidence>
<comment type="similarity">
    <text evidence="2">Belongs to the CDP-alcohol phosphatidyltransferase class-I family.</text>
</comment>
<proteinExistence type="inferred from homology"/>
<keyword evidence="3" id="KW-0472">Membrane</keyword>
<keyword evidence="1 2" id="KW-0808">Transferase</keyword>
<evidence type="ECO:0000256" key="1">
    <source>
        <dbReference type="ARBA" id="ARBA00022679"/>
    </source>
</evidence>
<keyword evidence="5" id="KW-1185">Reference proteome</keyword>
<dbReference type="PROSITE" id="PS00379">
    <property type="entry name" value="CDP_ALCOHOL_P_TRANSF"/>
    <property type="match status" value="1"/>
</dbReference>
<protein>
    <submittedName>
        <fullName evidence="4">CDP-alcohol phosphatidyltransferase</fullName>
    </submittedName>
</protein>
<sequence length="274" mass="30937">MDGFYQKSVKPRPRFEWSSKYIFRPLAHLVVVPLSRTPVTPPMVVMFHTLLGLYAVALIPQGQTLLPAFLMQIKTVLDGADGQLARATGQTSETGRYLDTNMDFVVNTALFLAIGAQSGQWLQAFLGWVLLALIGTTDFQWEAAHQRSRGNTFRATPEQQNDNPLVLALMKGFYNVVFGPQDRLIRAWNDGRFQAITRQARPDQLQEASQVYHTPRILDFSMNMGLATQFLLAGVCIALGRPLWYVYALYVQAGVLLLLQGYREHLTREFLKKS</sequence>
<dbReference type="Proteomes" id="UP000632222">
    <property type="component" value="Unassembled WGS sequence"/>
</dbReference>
<name>A0ABQ2D7A5_9DEIO</name>
<accession>A0ABQ2D7A5</accession>
<dbReference type="RefSeq" id="WP_189005452.1">
    <property type="nucleotide sequence ID" value="NZ_BMOD01000019.1"/>
</dbReference>
<feature type="transmembrane region" description="Helical" evidence="3">
    <location>
        <begin position="246"/>
        <end position="262"/>
    </location>
</feature>
<dbReference type="InterPro" id="IPR000462">
    <property type="entry name" value="CDP-OH_P_trans"/>
</dbReference>
<gene>
    <name evidence="4" type="ORF">GCM10008938_38230</name>
</gene>
<reference evidence="5" key="1">
    <citation type="journal article" date="2019" name="Int. J. Syst. Evol. Microbiol.">
        <title>The Global Catalogue of Microorganisms (GCM) 10K type strain sequencing project: providing services to taxonomists for standard genome sequencing and annotation.</title>
        <authorList>
            <consortium name="The Broad Institute Genomics Platform"/>
            <consortium name="The Broad Institute Genome Sequencing Center for Infectious Disease"/>
            <person name="Wu L."/>
            <person name="Ma J."/>
        </authorList>
    </citation>
    <scope>NUCLEOTIDE SEQUENCE [LARGE SCALE GENOMIC DNA]</scope>
    <source>
        <strain evidence="5">JCM 14370</strain>
    </source>
</reference>
<dbReference type="Pfam" id="PF01066">
    <property type="entry name" value="CDP-OH_P_transf"/>
    <property type="match status" value="1"/>
</dbReference>